<dbReference type="AlphaFoldDB" id="A0A1V0PED1"/>
<protein>
    <submittedName>
        <fullName evidence="1">Permease</fullName>
    </submittedName>
</protein>
<dbReference type="EMBL" id="CP015899">
    <property type="protein sequence ID" value="ARE27569.1"/>
    <property type="molecule type" value="Genomic_DNA"/>
</dbReference>
<evidence type="ECO:0000313" key="2">
    <source>
        <dbReference type="Proteomes" id="UP000191806"/>
    </source>
</evidence>
<gene>
    <name evidence="1" type="ORF">LLJM1_0098</name>
</gene>
<dbReference type="Proteomes" id="UP000191806">
    <property type="component" value="Chromosome"/>
</dbReference>
<proteinExistence type="predicted"/>
<sequence>MIKLEKFTRYCLIGLTSLALLMMIFIFSTESGNVNPFVVIITMVLLYFILRFINGLLRKSSKRQLRNIVIGSVLAVTILAILNVVFFRVHLFGDVQICIDMARKISQNNFEWSNWILQYKNLVPLTILYSWMMKIGQFLHTGFYPIFFAYNISLLIGSLVLTLLTLWHKKPQSAALAGLLAIVLPVFYSFIIQVGYTDGASILALSLLIFLFEYNHLNWWKLILLTFVFAYGYLMRPNIIIALVALFIIGLFTYKKQNNIFKLVSKLFIFCFLGIILATSTSKIFDATYHYNANNPKQFPVVHWIYMGLNQEKIGQYNKADRSYTLNHEGFYSAQNADIAGIKNRLLNYRPLTLGLHFINKYGILCHEGTFQTLTDYQKNYIFAPKLFLKYSKLIFLVSQVFSKALISLFLFFLVLELLRKKPIPRNSILLSLLIIFGISLFHTIIWEVKTRYQFMTFFFLFFVGVYAMVEYFEKDNF</sequence>
<dbReference type="RefSeq" id="WP_032950708.1">
    <property type="nucleotide sequence ID" value="NZ_CP015899.2"/>
</dbReference>
<name>A0A1V0PED1_LACLC</name>
<evidence type="ECO:0000313" key="1">
    <source>
        <dbReference type="EMBL" id="ARE27569.1"/>
    </source>
</evidence>
<reference evidence="1 2" key="1">
    <citation type="journal article" date="2017" name="BMC Genomics">
        <title>Comparative and functional genomics of the Lactococcus lactis taxon; insights into evolution and niche adaptation.</title>
        <authorList>
            <person name="Kelleher P."/>
            <person name="Bottacini F."/>
            <person name="Mahony J."/>
            <person name="Kilcawley K.N."/>
            <person name="van Sinderen D."/>
        </authorList>
    </citation>
    <scope>NUCLEOTIDE SEQUENCE [LARGE SCALE GENOMIC DNA]</scope>
    <source>
        <strain evidence="1 2">JM1</strain>
    </source>
</reference>
<accession>A0A1V0PED1</accession>
<organism evidence="1 2">
    <name type="scientific">Lactococcus lactis subsp. cremoris</name>
    <name type="common">Streptococcus cremoris</name>
    <dbReference type="NCBI Taxonomy" id="1359"/>
    <lineage>
        <taxon>Bacteria</taxon>
        <taxon>Bacillati</taxon>
        <taxon>Bacillota</taxon>
        <taxon>Bacilli</taxon>
        <taxon>Lactobacillales</taxon>
        <taxon>Streptococcaceae</taxon>
        <taxon>Lactococcus</taxon>
    </lineage>
</organism>